<dbReference type="KEGG" id="emo:DM558_06365"/>
<evidence type="ECO:0000313" key="1">
    <source>
        <dbReference type="EMBL" id="AZS50421.1"/>
    </source>
</evidence>
<dbReference type="EMBL" id="CP029822">
    <property type="protein sequence ID" value="AZS50421.1"/>
    <property type="molecule type" value="Genomic_DNA"/>
</dbReference>
<reference evidence="2" key="1">
    <citation type="submission" date="2018-06" db="EMBL/GenBank/DDBJ databases">
        <title>Complete genome of Pseudomonas insecticola strain QZS01.</title>
        <authorList>
            <person name="Wang J."/>
            <person name="Su Q."/>
        </authorList>
    </citation>
    <scope>NUCLEOTIDE SEQUENCE [LARGE SCALE GENOMIC DNA]</scope>
    <source>
        <strain evidence="2">QZS01</strain>
    </source>
</reference>
<dbReference type="RefSeq" id="WP_127162760.1">
    <property type="nucleotide sequence ID" value="NZ_CP029822.1"/>
</dbReference>
<accession>A0A3S9XDF3</accession>
<keyword evidence="2" id="KW-1185">Reference proteome</keyword>
<dbReference type="Gene3D" id="1.10.260.40">
    <property type="entry name" value="lambda repressor-like DNA-binding domains"/>
    <property type="match status" value="1"/>
</dbReference>
<sequence>MSKLSDNQEAIARKNYSMIVQRLASVGNAAVSHALGCDESTISRMKPEKFQQLSEILAILDLKIVPDDMRCFKQSDVEYFMYGNKKWTEHLQSADDLTDEY</sequence>
<dbReference type="AlphaFoldDB" id="A0A3S9XDF3"/>
<name>A0A3S9XDF3_9GAMM</name>
<evidence type="ECO:0000313" key="2">
    <source>
        <dbReference type="Proteomes" id="UP000273143"/>
    </source>
</evidence>
<protein>
    <submittedName>
        <fullName evidence="1">Transcriptional regulator</fullName>
    </submittedName>
</protein>
<dbReference type="InterPro" id="IPR010982">
    <property type="entry name" value="Lambda_DNA-bd_dom_sf"/>
</dbReference>
<proteinExistence type="predicted"/>
<dbReference type="SUPFAM" id="SSF47413">
    <property type="entry name" value="lambda repressor-like DNA-binding domains"/>
    <property type="match status" value="1"/>
</dbReference>
<dbReference type="GO" id="GO:0003677">
    <property type="term" value="F:DNA binding"/>
    <property type="evidence" value="ECO:0007669"/>
    <property type="project" value="InterPro"/>
</dbReference>
<dbReference type="Pfam" id="PF05269">
    <property type="entry name" value="Phage_CII"/>
    <property type="match status" value="1"/>
</dbReference>
<organism evidence="1 2">
    <name type="scientific">Entomomonas moraniae</name>
    <dbReference type="NCBI Taxonomy" id="2213226"/>
    <lineage>
        <taxon>Bacteria</taxon>
        <taxon>Pseudomonadati</taxon>
        <taxon>Pseudomonadota</taxon>
        <taxon>Gammaproteobacteria</taxon>
        <taxon>Pseudomonadales</taxon>
        <taxon>Pseudomonadaceae</taxon>
        <taxon>Entomomonas</taxon>
    </lineage>
</organism>
<dbReference type="GO" id="GO:0006355">
    <property type="term" value="P:regulation of DNA-templated transcription"/>
    <property type="evidence" value="ECO:0007669"/>
    <property type="project" value="InterPro"/>
</dbReference>
<dbReference type="InterPro" id="IPR007933">
    <property type="entry name" value="Transcrpt_activ_CII"/>
</dbReference>
<dbReference type="Proteomes" id="UP000273143">
    <property type="component" value="Chromosome"/>
</dbReference>
<gene>
    <name evidence="1" type="ORF">DM558_06365</name>
</gene>